<evidence type="ECO:0000313" key="8">
    <source>
        <dbReference type="Proteomes" id="UP000515312"/>
    </source>
</evidence>
<evidence type="ECO:0000256" key="4">
    <source>
        <dbReference type="ARBA" id="ARBA00023136"/>
    </source>
</evidence>
<feature type="transmembrane region" description="Helical" evidence="5">
    <location>
        <begin position="37"/>
        <end position="58"/>
    </location>
</feature>
<dbReference type="CDD" id="cd17319">
    <property type="entry name" value="MFS_ExuT_GudP_like"/>
    <property type="match status" value="1"/>
</dbReference>
<evidence type="ECO:0000256" key="2">
    <source>
        <dbReference type="ARBA" id="ARBA00022692"/>
    </source>
</evidence>
<dbReference type="InterPro" id="IPR036259">
    <property type="entry name" value="MFS_trans_sf"/>
</dbReference>
<comment type="subcellular location">
    <subcellularLocation>
        <location evidence="1">Membrane</location>
        <topology evidence="1">Multi-pass membrane protein</topology>
    </subcellularLocation>
</comment>
<dbReference type="EMBL" id="CP060394">
    <property type="protein sequence ID" value="QNI31362.1"/>
    <property type="molecule type" value="Genomic_DNA"/>
</dbReference>
<accession>A0A7G8BFP2</accession>
<feature type="transmembrane region" description="Helical" evidence="5">
    <location>
        <begin position="79"/>
        <end position="100"/>
    </location>
</feature>
<reference evidence="7 8" key="1">
    <citation type="submission" date="2020-08" db="EMBL/GenBank/DDBJ databases">
        <title>Edaphobacter telluris sp. nov. and Acidobacterium dinghuensis sp. nov., two acidobacteria isolated from forest soil.</title>
        <authorList>
            <person name="Fu J."/>
            <person name="Qiu L."/>
        </authorList>
    </citation>
    <scope>NUCLEOTIDE SEQUENCE [LARGE SCALE GENOMIC DNA]</scope>
    <source>
        <strain evidence="7">4Y35</strain>
    </source>
</reference>
<evidence type="ECO:0000256" key="3">
    <source>
        <dbReference type="ARBA" id="ARBA00022989"/>
    </source>
</evidence>
<evidence type="ECO:0000256" key="5">
    <source>
        <dbReference type="SAM" id="Phobius"/>
    </source>
</evidence>
<feature type="transmembrane region" description="Helical" evidence="5">
    <location>
        <begin position="158"/>
        <end position="179"/>
    </location>
</feature>
<keyword evidence="3 5" id="KW-1133">Transmembrane helix</keyword>
<evidence type="ECO:0000313" key="7">
    <source>
        <dbReference type="EMBL" id="QNI31362.1"/>
    </source>
</evidence>
<dbReference type="RefSeq" id="WP_186741940.1">
    <property type="nucleotide sequence ID" value="NZ_CP060394.1"/>
</dbReference>
<dbReference type="PROSITE" id="PS50850">
    <property type="entry name" value="MFS"/>
    <property type="match status" value="1"/>
</dbReference>
<feature type="transmembrane region" description="Helical" evidence="5">
    <location>
        <begin position="348"/>
        <end position="368"/>
    </location>
</feature>
<dbReference type="GO" id="GO:0022857">
    <property type="term" value="F:transmembrane transporter activity"/>
    <property type="evidence" value="ECO:0007669"/>
    <property type="project" value="InterPro"/>
</dbReference>
<dbReference type="PANTHER" id="PTHR11662:SF399">
    <property type="entry name" value="FI19708P1-RELATED"/>
    <property type="match status" value="1"/>
</dbReference>
<dbReference type="InterPro" id="IPR011701">
    <property type="entry name" value="MFS"/>
</dbReference>
<evidence type="ECO:0000259" key="6">
    <source>
        <dbReference type="PROSITE" id="PS50850"/>
    </source>
</evidence>
<keyword evidence="2 5" id="KW-0812">Transmembrane</keyword>
<dbReference type="InterPro" id="IPR050382">
    <property type="entry name" value="MFS_Na/Anion_cotransporter"/>
</dbReference>
<protein>
    <submittedName>
        <fullName evidence="7">MFS transporter</fullName>
    </submittedName>
</protein>
<feature type="transmembrane region" description="Helical" evidence="5">
    <location>
        <begin position="312"/>
        <end position="336"/>
    </location>
</feature>
<dbReference type="Proteomes" id="UP000515312">
    <property type="component" value="Chromosome"/>
</dbReference>
<dbReference type="SUPFAM" id="SSF103473">
    <property type="entry name" value="MFS general substrate transporter"/>
    <property type="match status" value="1"/>
</dbReference>
<evidence type="ECO:0000256" key="1">
    <source>
        <dbReference type="ARBA" id="ARBA00004141"/>
    </source>
</evidence>
<feature type="transmembrane region" description="Helical" evidence="5">
    <location>
        <begin position="212"/>
        <end position="230"/>
    </location>
</feature>
<dbReference type="PANTHER" id="PTHR11662">
    <property type="entry name" value="SOLUTE CARRIER FAMILY 17"/>
    <property type="match status" value="1"/>
</dbReference>
<dbReference type="KEGG" id="adin:H7849_20105"/>
<dbReference type="GO" id="GO:0016020">
    <property type="term" value="C:membrane"/>
    <property type="evidence" value="ECO:0007669"/>
    <property type="project" value="UniProtKB-SubCell"/>
</dbReference>
<feature type="transmembrane region" description="Helical" evidence="5">
    <location>
        <begin position="250"/>
        <end position="274"/>
    </location>
</feature>
<feature type="domain" description="Major facilitator superfamily (MFS) profile" evidence="6">
    <location>
        <begin position="8"/>
        <end position="400"/>
    </location>
</feature>
<dbReference type="AlphaFoldDB" id="A0A7G8BFP2"/>
<feature type="transmembrane region" description="Helical" evidence="5">
    <location>
        <begin position="374"/>
        <end position="395"/>
    </location>
</feature>
<dbReference type="Pfam" id="PF07690">
    <property type="entry name" value="MFS_1"/>
    <property type="match status" value="1"/>
</dbReference>
<gene>
    <name evidence="7" type="ORF">H7849_20105</name>
</gene>
<keyword evidence="4 5" id="KW-0472">Membrane</keyword>
<dbReference type="Gene3D" id="1.20.1250.20">
    <property type="entry name" value="MFS general substrate transporter like domains"/>
    <property type="match status" value="2"/>
</dbReference>
<dbReference type="InterPro" id="IPR020846">
    <property type="entry name" value="MFS_dom"/>
</dbReference>
<keyword evidence="8" id="KW-1185">Reference proteome</keyword>
<feature type="transmembrane region" description="Helical" evidence="5">
    <location>
        <begin position="286"/>
        <end position="306"/>
    </location>
</feature>
<sequence>MRAVRATILILLVLGGIVNFLDRSALSIANTTMRGDLHLSATEIGALLSAFSLAYGLAQLPAGWLLDSVGPRTVLSIGMLLWSVAQMATGMVSSFAALIATRVGLGVGEAPFLPGGFKVIHDWYEMRYRGVPTGILNGSTTVGQAFAPPLLTVLLLSYGWRSMFISIGLIGVLVGLAWYPVYRDRNSEDEVWSAPRSVRTGGWRDLFRHRTVWGMMLGFSGVNYTAWLYLAWLPGYLEAAHHLSLRKTGWLAAIPFLMGSAGMLISGFVADALVRRGFEPLRSRKVLIVSGMMCSAVCTFAVTHVSSSGTSVAIIGMALFFIHFAGTSAWGLVQVAAPARLVGSVGSLQNFCSFLFASVAPLLTGWFLDRTHSFQIALVICACVTFLGAMAYLTLVQKPIEAA</sequence>
<name>A0A7G8BFP2_9BACT</name>
<organism evidence="7 8">
    <name type="scientific">Alloacidobacterium dinghuense</name>
    <dbReference type="NCBI Taxonomy" id="2763107"/>
    <lineage>
        <taxon>Bacteria</taxon>
        <taxon>Pseudomonadati</taxon>
        <taxon>Acidobacteriota</taxon>
        <taxon>Terriglobia</taxon>
        <taxon>Terriglobales</taxon>
        <taxon>Acidobacteriaceae</taxon>
        <taxon>Alloacidobacterium</taxon>
    </lineage>
</organism>
<proteinExistence type="predicted"/>